<name>A0ABS4GFG5_9FIRM</name>
<dbReference type="PROSITE" id="PS51257">
    <property type="entry name" value="PROKAR_LIPOPROTEIN"/>
    <property type="match status" value="1"/>
</dbReference>
<keyword evidence="1" id="KW-0175">Coiled coil</keyword>
<organism evidence="3 4">
    <name type="scientific">Sedimentibacter acidaminivorans</name>
    <dbReference type="NCBI Taxonomy" id="913099"/>
    <lineage>
        <taxon>Bacteria</taxon>
        <taxon>Bacillati</taxon>
        <taxon>Bacillota</taxon>
        <taxon>Tissierellia</taxon>
        <taxon>Sedimentibacter</taxon>
    </lineage>
</organism>
<evidence type="ECO:0000256" key="2">
    <source>
        <dbReference type="SAM" id="SignalP"/>
    </source>
</evidence>
<proteinExistence type="predicted"/>
<dbReference type="EMBL" id="JAGGKS010000006">
    <property type="protein sequence ID" value="MBP1926426.1"/>
    <property type="molecule type" value="Genomic_DNA"/>
</dbReference>
<evidence type="ECO:0000313" key="3">
    <source>
        <dbReference type="EMBL" id="MBP1926426.1"/>
    </source>
</evidence>
<feature type="chain" id="PRO_5045677972" evidence="2">
    <location>
        <begin position="24"/>
        <end position="338"/>
    </location>
</feature>
<feature type="coiled-coil region" evidence="1">
    <location>
        <begin position="42"/>
        <end position="97"/>
    </location>
</feature>
<dbReference type="Proteomes" id="UP001519342">
    <property type="component" value="Unassembled WGS sequence"/>
</dbReference>
<dbReference type="RefSeq" id="WP_209512157.1">
    <property type="nucleotide sequence ID" value="NZ_JAGGKS010000006.1"/>
</dbReference>
<accession>A0ABS4GFG5</accession>
<comment type="caution">
    <text evidence="3">The sequence shown here is derived from an EMBL/GenBank/DDBJ whole genome shotgun (WGS) entry which is preliminary data.</text>
</comment>
<sequence>MKKLAIILLITIFIAFGCTRLPASQETGVKPGEYKSSNILNFEETKTENDKLKRELEQTKVEIQKLKDDYISIARNNDLLVGKLDEAESLLRQLENEGAELPKFVLEETDKNSIINYIKERKSVLSKNFKDIKLVPTEENDNIILFYTVGYGENYNQIFIWEVGKSEPITIDSAFFSKDGNWEWLQQGKYILIDSGKGSIIEKKILDINAMKIVSTFETNSEDIYLFPETSSLLIQKAKTGSSEPIYEIYNFITGEESKLNFEFNDKYLRFNVDSIKNTINFSGTYVDIDNIEYSVKVSMDIDIIKEKYSIKALEELREQNNDIINQEETNLNEEGNE</sequence>
<evidence type="ECO:0000313" key="4">
    <source>
        <dbReference type="Proteomes" id="UP001519342"/>
    </source>
</evidence>
<keyword evidence="4" id="KW-1185">Reference proteome</keyword>
<keyword evidence="3" id="KW-0131">Cell cycle</keyword>
<keyword evidence="3" id="KW-0132">Cell division</keyword>
<reference evidence="3 4" key="1">
    <citation type="submission" date="2021-03" db="EMBL/GenBank/DDBJ databases">
        <title>Genomic Encyclopedia of Type Strains, Phase IV (KMG-IV): sequencing the most valuable type-strain genomes for metagenomic binning, comparative biology and taxonomic classification.</title>
        <authorList>
            <person name="Goeker M."/>
        </authorList>
    </citation>
    <scope>NUCLEOTIDE SEQUENCE [LARGE SCALE GENOMIC DNA]</scope>
    <source>
        <strain evidence="3 4">DSM 24004</strain>
    </source>
</reference>
<protein>
    <submittedName>
        <fullName evidence="3">Cell division protein FtsB</fullName>
    </submittedName>
</protein>
<dbReference type="GO" id="GO:0051301">
    <property type="term" value="P:cell division"/>
    <property type="evidence" value="ECO:0007669"/>
    <property type="project" value="UniProtKB-KW"/>
</dbReference>
<gene>
    <name evidence="3" type="ORF">J2Z76_002291</name>
</gene>
<keyword evidence="2" id="KW-0732">Signal</keyword>
<feature type="signal peptide" evidence="2">
    <location>
        <begin position="1"/>
        <end position="23"/>
    </location>
</feature>
<evidence type="ECO:0000256" key="1">
    <source>
        <dbReference type="SAM" id="Coils"/>
    </source>
</evidence>